<evidence type="ECO:0000256" key="2">
    <source>
        <dbReference type="PROSITE-ProRule" id="PRU00850"/>
    </source>
</evidence>
<accession>A0A168MC27</accession>
<dbReference type="PANTHER" id="PTHR35144">
    <property type="entry name" value="MEIOSIS-SPECIFIC TRANSCRIPTION FACTOR NDT80"/>
    <property type="match status" value="1"/>
</dbReference>
<feature type="compositionally biased region" description="Polar residues" evidence="3">
    <location>
        <begin position="488"/>
        <end position="512"/>
    </location>
</feature>
<organism evidence="5">
    <name type="scientific">Absidia glauca</name>
    <name type="common">Pin mould</name>
    <dbReference type="NCBI Taxonomy" id="4829"/>
    <lineage>
        <taxon>Eukaryota</taxon>
        <taxon>Fungi</taxon>
        <taxon>Fungi incertae sedis</taxon>
        <taxon>Mucoromycota</taxon>
        <taxon>Mucoromycotina</taxon>
        <taxon>Mucoromycetes</taxon>
        <taxon>Mucorales</taxon>
        <taxon>Cunninghamellaceae</taxon>
        <taxon>Absidia</taxon>
    </lineage>
</organism>
<dbReference type="InterPro" id="IPR008967">
    <property type="entry name" value="p53-like_TF_DNA-bd_sf"/>
</dbReference>
<feature type="region of interest" description="Disordered" evidence="3">
    <location>
        <begin position="358"/>
        <end position="385"/>
    </location>
</feature>
<proteinExistence type="predicted"/>
<dbReference type="Proteomes" id="UP000078561">
    <property type="component" value="Unassembled WGS sequence"/>
</dbReference>
<feature type="compositionally biased region" description="Low complexity" evidence="3">
    <location>
        <begin position="528"/>
        <end position="557"/>
    </location>
</feature>
<feature type="domain" description="NDT80" evidence="4">
    <location>
        <begin position="74"/>
        <end position="317"/>
    </location>
</feature>
<dbReference type="OrthoDB" id="2288358at2759"/>
<dbReference type="GO" id="GO:0003677">
    <property type="term" value="F:DNA binding"/>
    <property type="evidence" value="ECO:0007669"/>
    <property type="project" value="UniProtKB-KW"/>
</dbReference>
<dbReference type="InterPro" id="IPR024061">
    <property type="entry name" value="NDT80_DNA-bd_dom"/>
</dbReference>
<dbReference type="PROSITE" id="PS51517">
    <property type="entry name" value="NDT80"/>
    <property type="match status" value="1"/>
</dbReference>
<dbReference type="GO" id="GO:0045944">
    <property type="term" value="P:positive regulation of transcription by RNA polymerase II"/>
    <property type="evidence" value="ECO:0007669"/>
    <property type="project" value="TreeGrafter"/>
</dbReference>
<dbReference type="GO" id="GO:0051321">
    <property type="term" value="P:meiotic cell cycle"/>
    <property type="evidence" value="ECO:0007669"/>
    <property type="project" value="TreeGrafter"/>
</dbReference>
<feature type="compositionally biased region" description="Polar residues" evidence="3">
    <location>
        <begin position="560"/>
        <end position="577"/>
    </location>
</feature>
<sequence length="588" mass="63503">MQDSNNWTSSSAQESSYGHHSYPYATNYVPTSTGNAPSSSTLMSLSQPNTPRPESTLPIAQDEPTDDDDTAHKPRSAGRASSFSSTSFQSTPYPTSLTRRRRTESSMFAFETGPSFTQTKQLLDVWNMDQTNGHQLQLHVKMDRGFFRAEQDWTCYRRNYFQVSATFDVHGISYLVQGSEVPCLVQSEQRQLYQVDYFSIGVSACVSGSDKKIDLIQHTPKRDKGPQMIPQPRALRSGGNLHLAPVGSNHNIVTFERMQFKTATANNGKRRAAQQYYEIIVDLFANTSNGLSLRVATCTSAPLVVRGRSPGHYADFHSRYRGVDPSSVNGDAAAAAAAAAAAGVVVVGGGGPGHPAISGHYGPPPGLGPLPPHPHAPGMDDRYHQGPSRFMSLPTSPTQDFGPYQAYAPSFYPPIMPPPSTTVGSSSARPGYPESDYAMSSSPYAHTQPPQSQGYYPPSQTTPLTSPTDESYAAANRQPVVYGDQVFKPSTLSPPNMKSSAANQPSTPQSHPSYYADQYHHHHHQHNHPPSSASASPYVDSSSSYSSFADSSNSAPVGTNAPTKLQPSPYASSTMDKPSSVDAGRPTE</sequence>
<feature type="compositionally biased region" description="Pro residues" evidence="3">
    <location>
        <begin position="362"/>
        <end position="375"/>
    </location>
</feature>
<keyword evidence="1 2" id="KW-0238">DNA-binding</keyword>
<keyword evidence="6" id="KW-1185">Reference proteome</keyword>
<dbReference type="InParanoid" id="A0A168MC27"/>
<dbReference type="STRING" id="4829.A0A168MC27"/>
<dbReference type="Gene3D" id="2.60.40.1390">
    <property type="entry name" value="NDT80 DNA-binding domain"/>
    <property type="match status" value="1"/>
</dbReference>
<dbReference type="PANTHER" id="PTHR35144:SF2">
    <property type="entry name" value="MEIOSIS-SPECIFIC TRANSCRIPTION FACTOR NDT80"/>
    <property type="match status" value="1"/>
</dbReference>
<dbReference type="OMA" id="NTHDGAY"/>
<protein>
    <recommendedName>
        <fullName evidence="4">NDT80 domain-containing protein</fullName>
    </recommendedName>
</protein>
<dbReference type="InterPro" id="IPR037141">
    <property type="entry name" value="NDT80_DNA-bd_dom_sf"/>
</dbReference>
<dbReference type="EMBL" id="LT552062">
    <property type="protein sequence ID" value="SAL98271.1"/>
    <property type="molecule type" value="Genomic_DNA"/>
</dbReference>
<evidence type="ECO:0000256" key="1">
    <source>
        <dbReference type="ARBA" id="ARBA00023125"/>
    </source>
</evidence>
<dbReference type="InterPro" id="IPR052605">
    <property type="entry name" value="Fungal_trans_regulator"/>
</dbReference>
<dbReference type="SUPFAM" id="SSF49417">
    <property type="entry name" value="p53-like transcription factors"/>
    <property type="match status" value="1"/>
</dbReference>
<evidence type="ECO:0000259" key="4">
    <source>
        <dbReference type="PROSITE" id="PS51517"/>
    </source>
</evidence>
<gene>
    <name evidence="5" type="primary">ABSGL_03800.1 scaffold 4673</name>
</gene>
<feature type="compositionally biased region" description="Polar residues" evidence="3">
    <location>
        <begin position="28"/>
        <end position="53"/>
    </location>
</feature>
<dbReference type="Pfam" id="PF05224">
    <property type="entry name" value="NDT80_PhoG"/>
    <property type="match status" value="1"/>
</dbReference>
<feature type="compositionally biased region" description="Low complexity" evidence="3">
    <location>
        <begin position="448"/>
        <end position="468"/>
    </location>
</feature>
<dbReference type="GO" id="GO:0003700">
    <property type="term" value="F:DNA-binding transcription factor activity"/>
    <property type="evidence" value="ECO:0007669"/>
    <property type="project" value="UniProtKB-UniRule"/>
</dbReference>
<feature type="region of interest" description="Disordered" evidence="3">
    <location>
        <begin position="418"/>
        <end position="471"/>
    </location>
</feature>
<evidence type="ECO:0000313" key="5">
    <source>
        <dbReference type="EMBL" id="SAL98271.1"/>
    </source>
</evidence>
<feature type="compositionally biased region" description="Polar residues" evidence="3">
    <location>
        <begin position="1"/>
        <end position="18"/>
    </location>
</feature>
<reference evidence="5" key="1">
    <citation type="submission" date="2016-04" db="EMBL/GenBank/DDBJ databases">
        <authorList>
            <person name="Evans L.H."/>
            <person name="Alamgir A."/>
            <person name="Owens N."/>
            <person name="Weber N.D."/>
            <person name="Virtaneva K."/>
            <person name="Barbian K."/>
            <person name="Babar A."/>
            <person name="Rosenke K."/>
        </authorList>
    </citation>
    <scope>NUCLEOTIDE SEQUENCE [LARGE SCALE GENOMIC DNA]</scope>
    <source>
        <strain evidence="5">CBS 101.48</strain>
    </source>
</reference>
<name>A0A168MC27_ABSGL</name>
<dbReference type="AlphaFoldDB" id="A0A168MC27"/>
<feature type="compositionally biased region" description="Low complexity" evidence="3">
    <location>
        <begin position="81"/>
        <end position="97"/>
    </location>
</feature>
<dbReference type="GO" id="GO:0000228">
    <property type="term" value="C:nuclear chromosome"/>
    <property type="evidence" value="ECO:0007669"/>
    <property type="project" value="TreeGrafter"/>
</dbReference>
<evidence type="ECO:0000313" key="6">
    <source>
        <dbReference type="Proteomes" id="UP000078561"/>
    </source>
</evidence>
<feature type="region of interest" description="Disordered" evidence="3">
    <location>
        <begin position="1"/>
        <end position="102"/>
    </location>
</feature>
<feature type="region of interest" description="Disordered" evidence="3">
    <location>
        <begin position="486"/>
        <end position="588"/>
    </location>
</feature>
<feature type="DNA-binding region" description="NDT80" evidence="2">
    <location>
        <begin position="74"/>
        <end position="317"/>
    </location>
</feature>
<evidence type="ECO:0000256" key="3">
    <source>
        <dbReference type="SAM" id="MobiDB-lite"/>
    </source>
</evidence>